<evidence type="ECO:0000313" key="2">
    <source>
        <dbReference type="Proteomes" id="UP000799753"/>
    </source>
</evidence>
<proteinExistence type="predicted"/>
<dbReference type="OrthoDB" id="10669266at2759"/>
<sequence length="207" mass="24018">MSALGTHEDRIADLTTAIHDRLPREMRNHIYRWVFDEIKFTSKFTSRYQNVEHPAVKVSRYLAHTPIYLTLPIAHKPFVVEAVEYIYRNGVHLPRHGMFEIYLYHDYLNVGLTPADFPLKALELRFTYCTENLERISNDLDCLINGHVNLKAGFHVSVRATGGTDWDGSNINAAQDGFMLVEFCEENGYTWSFSAFLHRCMEELRSD</sequence>
<dbReference type="AlphaFoldDB" id="A0A6A6RPU2"/>
<accession>A0A6A6RPU2</accession>
<evidence type="ECO:0000313" key="1">
    <source>
        <dbReference type="EMBL" id="KAF2636054.1"/>
    </source>
</evidence>
<organism evidence="1 2">
    <name type="scientific">Massarina eburnea CBS 473.64</name>
    <dbReference type="NCBI Taxonomy" id="1395130"/>
    <lineage>
        <taxon>Eukaryota</taxon>
        <taxon>Fungi</taxon>
        <taxon>Dikarya</taxon>
        <taxon>Ascomycota</taxon>
        <taxon>Pezizomycotina</taxon>
        <taxon>Dothideomycetes</taxon>
        <taxon>Pleosporomycetidae</taxon>
        <taxon>Pleosporales</taxon>
        <taxon>Massarineae</taxon>
        <taxon>Massarinaceae</taxon>
        <taxon>Massarina</taxon>
    </lineage>
</organism>
<name>A0A6A6RPU2_9PLEO</name>
<keyword evidence="2" id="KW-1185">Reference proteome</keyword>
<reference evidence="1" key="1">
    <citation type="journal article" date="2020" name="Stud. Mycol.">
        <title>101 Dothideomycetes genomes: a test case for predicting lifestyles and emergence of pathogens.</title>
        <authorList>
            <person name="Haridas S."/>
            <person name="Albert R."/>
            <person name="Binder M."/>
            <person name="Bloem J."/>
            <person name="Labutti K."/>
            <person name="Salamov A."/>
            <person name="Andreopoulos B."/>
            <person name="Baker S."/>
            <person name="Barry K."/>
            <person name="Bills G."/>
            <person name="Bluhm B."/>
            <person name="Cannon C."/>
            <person name="Castanera R."/>
            <person name="Culley D."/>
            <person name="Daum C."/>
            <person name="Ezra D."/>
            <person name="Gonzalez J."/>
            <person name="Henrissat B."/>
            <person name="Kuo A."/>
            <person name="Liang C."/>
            <person name="Lipzen A."/>
            <person name="Lutzoni F."/>
            <person name="Magnuson J."/>
            <person name="Mondo S."/>
            <person name="Nolan M."/>
            <person name="Ohm R."/>
            <person name="Pangilinan J."/>
            <person name="Park H.-J."/>
            <person name="Ramirez L."/>
            <person name="Alfaro M."/>
            <person name="Sun H."/>
            <person name="Tritt A."/>
            <person name="Yoshinaga Y."/>
            <person name="Zwiers L.-H."/>
            <person name="Turgeon B."/>
            <person name="Goodwin S."/>
            <person name="Spatafora J."/>
            <person name="Crous P."/>
            <person name="Grigoriev I."/>
        </authorList>
    </citation>
    <scope>NUCLEOTIDE SEQUENCE</scope>
    <source>
        <strain evidence="1">CBS 473.64</strain>
    </source>
</reference>
<dbReference type="EMBL" id="MU006801">
    <property type="protein sequence ID" value="KAF2636054.1"/>
    <property type="molecule type" value="Genomic_DNA"/>
</dbReference>
<dbReference type="Proteomes" id="UP000799753">
    <property type="component" value="Unassembled WGS sequence"/>
</dbReference>
<gene>
    <name evidence="1" type="ORF">P280DRAFT_473448</name>
</gene>
<protein>
    <submittedName>
        <fullName evidence="1">Uncharacterized protein</fullName>
    </submittedName>
</protein>